<reference evidence="1" key="1">
    <citation type="journal article" date="2023" name="Mol. Phylogenet. Evol.">
        <title>Genome-scale phylogeny and comparative genomics of the fungal order Sordariales.</title>
        <authorList>
            <person name="Hensen N."/>
            <person name="Bonometti L."/>
            <person name="Westerberg I."/>
            <person name="Brannstrom I.O."/>
            <person name="Guillou S."/>
            <person name="Cros-Aarteil S."/>
            <person name="Calhoun S."/>
            <person name="Haridas S."/>
            <person name="Kuo A."/>
            <person name="Mondo S."/>
            <person name="Pangilinan J."/>
            <person name="Riley R."/>
            <person name="LaButti K."/>
            <person name="Andreopoulos B."/>
            <person name="Lipzen A."/>
            <person name="Chen C."/>
            <person name="Yan M."/>
            <person name="Daum C."/>
            <person name="Ng V."/>
            <person name="Clum A."/>
            <person name="Steindorff A."/>
            <person name="Ohm R.A."/>
            <person name="Martin F."/>
            <person name="Silar P."/>
            <person name="Natvig D.O."/>
            <person name="Lalanne C."/>
            <person name="Gautier V."/>
            <person name="Ament-Velasquez S.L."/>
            <person name="Kruys A."/>
            <person name="Hutchinson M.I."/>
            <person name="Powell A.J."/>
            <person name="Barry K."/>
            <person name="Miller A.N."/>
            <person name="Grigoriev I.V."/>
            <person name="Debuchy R."/>
            <person name="Gladieux P."/>
            <person name="Hiltunen Thoren M."/>
            <person name="Johannesson H."/>
        </authorList>
    </citation>
    <scope>NUCLEOTIDE SEQUENCE</scope>
    <source>
        <strain evidence="1">PSN243</strain>
    </source>
</reference>
<name>A0AAV9GCW5_9PEZI</name>
<accession>A0AAV9GCW5</accession>
<evidence type="ECO:0000313" key="2">
    <source>
        <dbReference type="Proteomes" id="UP001321760"/>
    </source>
</evidence>
<comment type="caution">
    <text evidence="1">The sequence shown here is derived from an EMBL/GenBank/DDBJ whole genome shotgun (WGS) entry which is preliminary data.</text>
</comment>
<evidence type="ECO:0000313" key="1">
    <source>
        <dbReference type="EMBL" id="KAK4446303.1"/>
    </source>
</evidence>
<evidence type="ECO:0008006" key="3">
    <source>
        <dbReference type="Google" id="ProtNLM"/>
    </source>
</evidence>
<dbReference type="EMBL" id="MU865958">
    <property type="protein sequence ID" value="KAK4446303.1"/>
    <property type="molecule type" value="Genomic_DNA"/>
</dbReference>
<dbReference type="Proteomes" id="UP001321760">
    <property type="component" value="Unassembled WGS sequence"/>
</dbReference>
<reference evidence="1" key="2">
    <citation type="submission" date="2023-05" db="EMBL/GenBank/DDBJ databases">
        <authorList>
            <consortium name="Lawrence Berkeley National Laboratory"/>
            <person name="Steindorff A."/>
            <person name="Hensen N."/>
            <person name="Bonometti L."/>
            <person name="Westerberg I."/>
            <person name="Brannstrom I.O."/>
            <person name="Guillou S."/>
            <person name="Cros-Aarteil S."/>
            <person name="Calhoun S."/>
            <person name="Haridas S."/>
            <person name="Kuo A."/>
            <person name="Mondo S."/>
            <person name="Pangilinan J."/>
            <person name="Riley R."/>
            <person name="Labutti K."/>
            <person name="Andreopoulos B."/>
            <person name="Lipzen A."/>
            <person name="Chen C."/>
            <person name="Yanf M."/>
            <person name="Daum C."/>
            <person name="Ng V."/>
            <person name="Clum A."/>
            <person name="Ohm R."/>
            <person name="Martin F."/>
            <person name="Silar P."/>
            <person name="Natvig D."/>
            <person name="Lalanne C."/>
            <person name="Gautier V."/>
            <person name="Ament-Velasquez S.L."/>
            <person name="Kruys A."/>
            <person name="Hutchinson M.I."/>
            <person name="Powell A.J."/>
            <person name="Barry K."/>
            <person name="Miller A.N."/>
            <person name="Grigoriev I.V."/>
            <person name="Debuchy R."/>
            <person name="Gladieux P."/>
            <person name="Thoren M.H."/>
            <person name="Johannesson H."/>
        </authorList>
    </citation>
    <scope>NUCLEOTIDE SEQUENCE</scope>
    <source>
        <strain evidence="1">PSN243</strain>
    </source>
</reference>
<gene>
    <name evidence="1" type="ORF">QBC34DRAFT_383455</name>
</gene>
<protein>
    <recommendedName>
        <fullName evidence="3">Cyanovirin-N domain-containing protein</fullName>
    </recommendedName>
</protein>
<proteinExistence type="predicted"/>
<keyword evidence="2" id="KW-1185">Reference proteome</keyword>
<dbReference type="AlphaFoldDB" id="A0AAV9GCW5"/>
<organism evidence="1 2">
    <name type="scientific">Podospora aff. communis PSN243</name>
    <dbReference type="NCBI Taxonomy" id="3040156"/>
    <lineage>
        <taxon>Eukaryota</taxon>
        <taxon>Fungi</taxon>
        <taxon>Dikarya</taxon>
        <taxon>Ascomycota</taxon>
        <taxon>Pezizomycotina</taxon>
        <taxon>Sordariomycetes</taxon>
        <taxon>Sordariomycetidae</taxon>
        <taxon>Sordariales</taxon>
        <taxon>Podosporaceae</taxon>
        <taxon>Podospora</taxon>
    </lineage>
</organism>
<sequence length="122" mass="13564">MKPSTFVASGILMTMQPSSVMADRATILSVELSSGSNPITANGIWHTNAGNYAFNAGDGCREDPGVPNIRNLCVDWRLKRAEWWAFGAKRCFLQTGDYSHNCYGFSGCLAVHRKWDEVKCNW</sequence>